<dbReference type="InterPro" id="IPR013974">
    <property type="entry name" value="SAF"/>
</dbReference>
<feature type="domain" description="SAF" evidence="2">
    <location>
        <begin position="53"/>
        <end position="116"/>
    </location>
</feature>
<comment type="caution">
    <text evidence="3">The sequence shown here is derived from an EMBL/GenBank/DDBJ whole genome shotgun (WGS) entry which is preliminary data.</text>
</comment>
<dbReference type="RefSeq" id="WP_182660381.1">
    <property type="nucleotide sequence ID" value="NZ_JACIVI010000001.1"/>
</dbReference>
<keyword evidence="1" id="KW-0472">Membrane</keyword>
<organism evidence="3 4">
    <name type="scientific">Aquariibacter albus</name>
    <dbReference type="NCBI Taxonomy" id="2759899"/>
    <lineage>
        <taxon>Bacteria</taxon>
        <taxon>Pseudomonadati</taxon>
        <taxon>Pseudomonadota</taxon>
        <taxon>Betaproteobacteria</taxon>
        <taxon>Burkholderiales</taxon>
        <taxon>Sphaerotilaceae</taxon>
        <taxon>Aquariibacter</taxon>
    </lineage>
</organism>
<dbReference type="SMART" id="SM00858">
    <property type="entry name" value="SAF"/>
    <property type="match status" value="1"/>
</dbReference>
<keyword evidence="1" id="KW-1133">Transmembrane helix</keyword>
<keyword evidence="1" id="KW-0812">Transmembrane</keyword>
<dbReference type="CDD" id="cd11614">
    <property type="entry name" value="SAF_CpaB_FlgA_like"/>
    <property type="match status" value="1"/>
</dbReference>
<evidence type="ECO:0000259" key="2">
    <source>
        <dbReference type="SMART" id="SM00858"/>
    </source>
</evidence>
<accession>A0A839HEZ8</accession>
<proteinExistence type="predicted"/>
<sequence length="308" mass="32019">MATTPQRRRRGPNPLLLPLAGAAVLALGAALWFFTRNTAPPAPATPPRPPGTIAVPVAARAISKGTEMEGNGLIRPMYLRPEAVPEDAILQPNGILSRVTRQALRPGEYFSEGKLAPPGAPRGFSGLLAPGHRMVVMDMGALTGVAGQMREGDVVDIYALSAPAAPGGRGSGSLNAVGNSVQPGAGGAINRGGAAAGGPPPTMSAVLIAQNVRVVNAPPAPPRTPPNRRNPPPAPLAALEVHEEDAPQLQIAINAGQRLQVVYKPFAEARRVSESTPADDRVVRALRDPKLVEVIEGTERRMTTAVMD</sequence>
<evidence type="ECO:0000256" key="1">
    <source>
        <dbReference type="SAM" id="Phobius"/>
    </source>
</evidence>
<protein>
    <submittedName>
        <fullName evidence="3">Flp pilus assembly protein CpaB</fullName>
    </submittedName>
</protein>
<feature type="transmembrane region" description="Helical" evidence="1">
    <location>
        <begin position="15"/>
        <end position="34"/>
    </location>
</feature>
<dbReference type="InterPro" id="IPR017592">
    <property type="entry name" value="Pilus_assmbl_Flp-typ_CpaB"/>
</dbReference>
<dbReference type="EMBL" id="JACIVI010000001">
    <property type="protein sequence ID" value="MBB1160427.1"/>
    <property type="molecule type" value="Genomic_DNA"/>
</dbReference>
<keyword evidence="4" id="KW-1185">Reference proteome</keyword>
<dbReference type="NCBIfam" id="TIGR03177">
    <property type="entry name" value="pilus_cpaB"/>
    <property type="match status" value="1"/>
</dbReference>
<dbReference type="AlphaFoldDB" id="A0A839HEZ8"/>
<reference evidence="3 4" key="1">
    <citation type="submission" date="2020-08" db="EMBL/GenBank/DDBJ databases">
        <title>Aquariorum lacteus gen. nov., sp. nov., a new member of the family Comamonadaceae, isolated from freshwater aquarium.</title>
        <authorList>
            <person name="Chun S.-J."/>
        </authorList>
    </citation>
    <scope>NUCLEOTIDE SEQUENCE [LARGE SCALE GENOMIC DNA]</scope>
    <source>
        <strain evidence="3 4">SJAQ100</strain>
    </source>
</reference>
<name>A0A839HEZ8_9BURK</name>
<evidence type="ECO:0000313" key="4">
    <source>
        <dbReference type="Proteomes" id="UP000586093"/>
    </source>
</evidence>
<dbReference type="Proteomes" id="UP000586093">
    <property type="component" value="Unassembled WGS sequence"/>
</dbReference>
<gene>
    <name evidence="3" type="primary">cpaB</name>
    <name evidence="3" type="ORF">H4F90_00330</name>
</gene>
<evidence type="ECO:0000313" key="3">
    <source>
        <dbReference type="EMBL" id="MBB1160427.1"/>
    </source>
</evidence>